<dbReference type="EMBL" id="WNLA01000019">
    <property type="protein sequence ID" value="MTW05031.1"/>
    <property type="molecule type" value="Genomic_DNA"/>
</dbReference>
<evidence type="ECO:0008006" key="5">
    <source>
        <dbReference type="Google" id="ProtNLM"/>
    </source>
</evidence>
<evidence type="ECO:0000313" key="3">
    <source>
        <dbReference type="EMBL" id="MTW05031.1"/>
    </source>
</evidence>
<dbReference type="OrthoDB" id="8704469at2"/>
<evidence type="ECO:0000313" key="4">
    <source>
        <dbReference type="Proteomes" id="UP000484015"/>
    </source>
</evidence>
<dbReference type="RefSeq" id="WP_155441379.1">
    <property type="nucleotide sequence ID" value="NZ_WNLA01000019.1"/>
</dbReference>
<accession>A0A6L6Q6Y1</accession>
<reference evidence="3 4" key="1">
    <citation type="submission" date="2019-11" db="EMBL/GenBank/DDBJ databases">
        <title>Type strains purchased from KCTC, JCM and DSMZ.</title>
        <authorList>
            <person name="Lu H."/>
        </authorList>
    </citation>
    <scope>NUCLEOTIDE SEQUENCE [LARGE SCALE GENOMIC DNA]</scope>
    <source>
        <strain evidence="3 4">KCTC 42409</strain>
    </source>
</reference>
<name>A0A6L6Q6Y1_9BURK</name>
<feature type="region of interest" description="Disordered" evidence="1">
    <location>
        <begin position="22"/>
        <end position="70"/>
    </location>
</feature>
<dbReference type="AlphaFoldDB" id="A0A6L6Q6Y1"/>
<comment type="caution">
    <text evidence="3">The sequence shown here is derived from an EMBL/GenBank/DDBJ whole genome shotgun (WGS) entry which is preliminary data.</text>
</comment>
<feature type="chain" id="PRO_5026916801" description="Outer membrane lipoprotein" evidence="2">
    <location>
        <begin position="20"/>
        <end position="150"/>
    </location>
</feature>
<dbReference type="PROSITE" id="PS51257">
    <property type="entry name" value="PROKAR_LIPOPROTEIN"/>
    <property type="match status" value="1"/>
</dbReference>
<feature type="signal peptide" evidence="2">
    <location>
        <begin position="1"/>
        <end position="19"/>
    </location>
</feature>
<sequence length="150" mass="15268">MKTSVIALTAIVAALTACASSDRSTGSTAMNDDTSSSVSSTSPASRPTPGTAYNSSSNTSSSPATPQNWSGVVTAVDPILRQDAAAMGVGMAGAAAAGGTLTNEGSPNDKVYRITMRADDGTTQVVVVDNMPTYKAGDRVRYRNGSVQRE</sequence>
<protein>
    <recommendedName>
        <fullName evidence="5">Outer membrane lipoprotein</fullName>
    </recommendedName>
</protein>
<keyword evidence="2" id="KW-0732">Signal</keyword>
<dbReference type="Proteomes" id="UP000484015">
    <property type="component" value="Unassembled WGS sequence"/>
</dbReference>
<feature type="compositionally biased region" description="Polar residues" evidence="1">
    <location>
        <begin position="22"/>
        <end position="33"/>
    </location>
</feature>
<proteinExistence type="predicted"/>
<feature type="compositionally biased region" description="Low complexity" evidence="1">
    <location>
        <begin position="34"/>
        <end position="62"/>
    </location>
</feature>
<keyword evidence="4" id="KW-1185">Reference proteome</keyword>
<evidence type="ECO:0000256" key="1">
    <source>
        <dbReference type="SAM" id="MobiDB-lite"/>
    </source>
</evidence>
<gene>
    <name evidence="3" type="ORF">GM668_23420</name>
</gene>
<organism evidence="3 4">
    <name type="scientific">Pseudoduganella ginsengisoli</name>
    <dbReference type="NCBI Taxonomy" id="1462440"/>
    <lineage>
        <taxon>Bacteria</taxon>
        <taxon>Pseudomonadati</taxon>
        <taxon>Pseudomonadota</taxon>
        <taxon>Betaproteobacteria</taxon>
        <taxon>Burkholderiales</taxon>
        <taxon>Oxalobacteraceae</taxon>
        <taxon>Telluria group</taxon>
        <taxon>Pseudoduganella</taxon>
    </lineage>
</organism>
<evidence type="ECO:0000256" key="2">
    <source>
        <dbReference type="SAM" id="SignalP"/>
    </source>
</evidence>